<keyword evidence="1" id="KW-1133">Transmembrane helix</keyword>
<reference evidence="3" key="1">
    <citation type="submission" date="2020-12" db="UniProtKB">
        <authorList>
            <consortium name="WormBaseParasite"/>
        </authorList>
    </citation>
    <scope>IDENTIFICATION</scope>
    <source>
        <strain evidence="3">MHco3</strain>
    </source>
</reference>
<protein>
    <submittedName>
        <fullName evidence="3">Ovule protein</fullName>
    </submittedName>
</protein>
<name>A0A7I4YAS5_HAECO</name>
<accession>A0A7I4YAS5</accession>
<keyword evidence="1" id="KW-0472">Membrane</keyword>
<dbReference type="WBParaSite" id="HCON_00074355-00001">
    <property type="protein sequence ID" value="HCON_00074355-00001"/>
    <property type="gene ID" value="HCON_00074355"/>
</dbReference>
<evidence type="ECO:0000313" key="3">
    <source>
        <dbReference type="WBParaSite" id="HCON_00074355-00001"/>
    </source>
</evidence>
<proteinExistence type="predicted"/>
<keyword evidence="1" id="KW-0812">Transmembrane</keyword>
<dbReference type="Proteomes" id="UP000025227">
    <property type="component" value="Unplaced"/>
</dbReference>
<feature type="transmembrane region" description="Helical" evidence="1">
    <location>
        <begin position="58"/>
        <end position="78"/>
    </location>
</feature>
<evidence type="ECO:0000313" key="2">
    <source>
        <dbReference type="Proteomes" id="UP000025227"/>
    </source>
</evidence>
<evidence type="ECO:0000256" key="1">
    <source>
        <dbReference type="SAM" id="Phobius"/>
    </source>
</evidence>
<dbReference type="OrthoDB" id="10537771at2759"/>
<keyword evidence="2" id="KW-1185">Reference proteome</keyword>
<organism evidence="2 3">
    <name type="scientific">Haemonchus contortus</name>
    <name type="common">Barber pole worm</name>
    <dbReference type="NCBI Taxonomy" id="6289"/>
    <lineage>
        <taxon>Eukaryota</taxon>
        <taxon>Metazoa</taxon>
        <taxon>Ecdysozoa</taxon>
        <taxon>Nematoda</taxon>
        <taxon>Chromadorea</taxon>
        <taxon>Rhabditida</taxon>
        <taxon>Rhabditina</taxon>
        <taxon>Rhabditomorpha</taxon>
        <taxon>Strongyloidea</taxon>
        <taxon>Trichostrongylidae</taxon>
        <taxon>Haemonchus</taxon>
    </lineage>
</organism>
<dbReference type="AlphaFoldDB" id="A0A7I4YAS5"/>
<sequence length="82" mass="9410">KTHNGLRQSVVLASSQIWSRISFLPCVLQPSWSDPKVRSRYVPSVLPRIRKRYWIQKAGLIMAPVMPPPFFSVVFLVGTEEE</sequence>